<keyword evidence="2" id="KW-0812">Transmembrane</keyword>
<dbReference type="InterPro" id="IPR038729">
    <property type="entry name" value="Rad50/SbcC_AAA"/>
</dbReference>
<keyword evidence="1" id="KW-0175">Coiled coil</keyword>
<dbReference type="SUPFAM" id="SSF52540">
    <property type="entry name" value="P-loop containing nucleoside triphosphate hydrolases"/>
    <property type="match status" value="1"/>
</dbReference>
<keyword evidence="2" id="KW-1133">Transmembrane helix</keyword>
<evidence type="ECO:0000256" key="1">
    <source>
        <dbReference type="SAM" id="Coils"/>
    </source>
</evidence>
<dbReference type="Gene3D" id="3.40.50.300">
    <property type="entry name" value="P-loop containing nucleotide triphosphate hydrolases"/>
    <property type="match status" value="2"/>
</dbReference>
<reference evidence="4" key="1">
    <citation type="submission" date="2020-10" db="EMBL/GenBank/DDBJ databases">
        <authorList>
            <person name="Kadnikov V."/>
            <person name="Beletsky A.V."/>
            <person name="Mardanov A.V."/>
            <person name="Karnachuk O.V."/>
            <person name="Ravin N.V."/>
        </authorList>
    </citation>
    <scope>NUCLEOTIDE SEQUENCE</scope>
    <source>
        <strain evidence="4">Bu02</strain>
    </source>
</reference>
<evidence type="ECO:0000259" key="3">
    <source>
        <dbReference type="Pfam" id="PF13476"/>
    </source>
</evidence>
<evidence type="ECO:0000256" key="2">
    <source>
        <dbReference type="SAM" id="Phobius"/>
    </source>
</evidence>
<feature type="coiled-coil region" evidence="1">
    <location>
        <begin position="362"/>
        <end position="428"/>
    </location>
</feature>
<dbReference type="PANTHER" id="PTHR41259">
    <property type="entry name" value="DOUBLE-STRAND BREAK REPAIR RAD50 ATPASE, PUTATIVE-RELATED"/>
    <property type="match status" value="1"/>
</dbReference>
<feature type="coiled-coil region" evidence="1">
    <location>
        <begin position="731"/>
        <end position="785"/>
    </location>
</feature>
<gene>
    <name evidence="4" type="ORF">IMF26_03195</name>
</gene>
<dbReference type="EMBL" id="CP062796">
    <property type="protein sequence ID" value="QUL99087.1"/>
    <property type="molecule type" value="Genomic_DNA"/>
</dbReference>
<feature type="domain" description="Rad50/SbcC-type AAA" evidence="3">
    <location>
        <begin position="11"/>
        <end position="242"/>
    </location>
</feature>
<dbReference type="AlphaFoldDB" id="A0AAT9LDC6"/>
<dbReference type="Pfam" id="PF13476">
    <property type="entry name" value="AAA_23"/>
    <property type="match status" value="1"/>
</dbReference>
<protein>
    <submittedName>
        <fullName evidence="4">AAA family ATPase</fullName>
    </submittedName>
</protein>
<proteinExistence type="predicted"/>
<dbReference type="InterPro" id="IPR027417">
    <property type="entry name" value="P-loop_NTPase"/>
</dbReference>
<feature type="coiled-coil region" evidence="1">
    <location>
        <begin position="495"/>
        <end position="551"/>
    </location>
</feature>
<sequence length="934" mass="105643">MKIKSLLPVAFGKFHMDRPINFTDGLNIVLGDNEKGKSTLGAFILGMLYGFKKEGKTRISRTPEYERYRPWQGKEYRGVMVYEDEGRTYRVERWFDPDFVKIYDDSTGEDITGSFSQDTRREYDFAQRHLGLSAREFKNTIWIGQLGSAQEPDLAVEIQGKLESVLQGGSEDLSLAKALSALNVERSKIKTPRSTRGRLDMVYERISELEKELGEAREREAQVREWLLEVSALSDERKKLEDKARSEEKALVTVRYAILQNVLTQAKNLRARISELGREITGFEWAKDLPQGCEETFRELAGELNSINKRIDETKAEIKRIFEKREGVLERLKALSAVEATGLDESQVASLHSRYLAAKASASRGERLANEARKELRLIEEEGKAKGLHNRQADEDLIKKAEEYREIITLAEKEKDRLQVEVEKARAAVASVNVSGASSWLYGLALGILGIAILLTVMGMPLSIAVFGISLVVFGTGVFRQRKVAKVRSENEKILAQKESEMSEQIQRVENARKVLSEFLAVQGARSVEELRATVREVLSYQERLKSARDKYEFAHRSWFETSEEFSSVEKELVNALRGSGCLLPGEPVTEAAVESLKQKVSELRSAKNELRVLDERMKEMENLLLKLNSQKSACLQRQAALFAEACVRDENGLAEKISAHKRYEEISRELSELEARLGSLLSGRDLDDIQAEIERISPEIDGQALAGVLDSGYRDAVISEKDYESRRDSLDRLKARIGDIKAKILSLENAISLRSAEGRSSAEIEEELSRQREMERELSEDRDALELATSTLETLSKNIRREFAPALNRRVGEILSTITRGKYVDVRVSPDLEMSVIHPDTQKQTHIGFLSGGTVDQCYFALRVAVAEIITKKTEFPFFLDDPFVQYDDKRLEGVLEILSALSSRHQILLFSCHGREERLARKVGIECNVVVL</sequence>
<dbReference type="PANTHER" id="PTHR41259:SF1">
    <property type="entry name" value="DOUBLE-STRAND BREAK REPAIR RAD50 ATPASE, PUTATIVE-RELATED"/>
    <property type="match status" value="1"/>
</dbReference>
<keyword evidence="2" id="KW-0472">Membrane</keyword>
<organism evidence="4">
    <name type="scientific">Candidatus Fermentithermobacillus carboniphilus</name>
    <dbReference type="NCBI Taxonomy" id="3085328"/>
    <lineage>
        <taxon>Bacteria</taxon>
        <taxon>Bacillati</taxon>
        <taxon>Bacillota</taxon>
        <taxon>Candidatus Fermentithermobacillia</taxon>
        <taxon>Candidatus Fermentithermobacillales</taxon>
        <taxon>Candidatus Fermentithermobacillaceae</taxon>
        <taxon>Candidatus Fermentithermobacillus</taxon>
    </lineage>
</organism>
<accession>A0AAT9LDC6</accession>
<dbReference type="KEGG" id="fcz:IMF26_03195"/>
<reference evidence="4" key="2">
    <citation type="journal article" date="2023" name="Biology">
        <title>Prokaryotic Life Associated with Coal-Fire Gas Vents Revealed by Metagenomics.</title>
        <authorList>
            <person name="Kadnikov V.V."/>
            <person name="Mardanov A.V."/>
            <person name="Beletsky A.V."/>
            <person name="Karnachuk O.V."/>
            <person name="Ravin N.V."/>
        </authorList>
    </citation>
    <scope>NUCLEOTIDE SEQUENCE</scope>
    <source>
        <strain evidence="4">Bu02</strain>
    </source>
</reference>
<feature type="coiled-coil region" evidence="1">
    <location>
        <begin position="594"/>
        <end position="631"/>
    </location>
</feature>
<feature type="transmembrane region" description="Helical" evidence="2">
    <location>
        <begin position="440"/>
        <end position="473"/>
    </location>
</feature>
<evidence type="ECO:0000313" key="4">
    <source>
        <dbReference type="EMBL" id="QUL99087.1"/>
    </source>
</evidence>
<feature type="coiled-coil region" evidence="1">
    <location>
        <begin position="199"/>
        <end position="324"/>
    </location>
</feature>
<name>A0AAT9LDC6_9FIRM</name>